<dbReference type="SUPFAM" id="SSF48498">
    <property type="entry name" value="Tetracyclin repressor-like, C-terminal domain"/>
    <property type="match status" value="1"/>
</dbReference>
<dbReference type="EMBL" id="BAABJQ010000017">
    <property type="protein sequence ID" value="GAA5192429.1"/>
    <property type="molecule type" value="Genomic_DNA"/>
</dbReference>
<name>A0ABP9S7M3_9ACTN</name>
<protein>
    <submittedName>
        <fullName evidence="6">TetR/AcrR family transcriptional regulator</fullName>
    </submittedName>
</protein>
<dbReference type="InterPro" id="IPR036271">
    <property type="entry name" value="Tet_transcr_reg_TetR-rel_C_sf"/>
</dbReference>
<evidence type="ECO:0000256" key="1">
    <source>
        <dbReference type="ARBA" id="ARBA00023015"/>
    </source>
</evidence>
<dbReference type="PROSITE" id="PS50977">
    <property type="entry name" value="HTH_TETR_2"/>
    <property type="match status" value="1"/>
</dbReference>
<evidence type="ECO:0000259" key="5">
    <source>
        <dbReference type="PROSITE" id="PS50977"/>
    </source>
</evidence>
<feature type="DNA-binding region" description="H-T-H motif" evidence="4">
    <location>
        <begin position="41"/>
        <end position="60"/>
    </location>
</feature>
<dbReference type="InterPro" id="IPR009057">
    <property type="entry name" value="Homeodomain-like_sf"/>
</dbReference>
<dbReference type="Gene3D" id="1.10.357.10">
    <property type="entry name" value="Tetracycline Repressor, domain 2"/>
    <property type="match status" value="1"/>
</dbReference>
<sequence>MAYDERMQSASKLTPKGTATRERIVEAAADLILARGVGGTSLDDIRAGTATSKSQLFHYFPGGKSELIGAIAAFQAGRVLEAQRPYLDTLDTWEAWQGWRDAVVAHYGSQPHWGCPIGTLASELTGNDPTRALEVAAHLDHWRGHLRAGLARMRDAGLLRPEADPERLALSTFASLQGGLLLTQTMCSLEPLTAALDGALAALRSWAADPSGPAA</sequence>
<accession>A0ABP9S7M3</accession>
<evidence type="ECO:0000313" key="7">
    <source>
        <dbReference type="Proteomes" id="UP001501570"/>
    </source>
</evidence>
<dbReference type="InterPro" id="IPR001647">
    <property type="entry name" value="HTH_TetR"/>
</dbReference>
<proteinExistence type="predicted"/>
<dbReference type="Proteomes" id="UP001501570">
    <property type="component" value="Unassembled WGS sequence"/>
</dbReference>
<dbReference type="SUPFAM" id="SSF46689">
    <property type="entry name" value="Homeodomain-like"/>
    <property type="match status" value="1"/>
</dbReference>
<dbReference type="InterPro" id="IPR011075">
    <property type="entry name" value="TetR_C"/>
</dbReference>
<dbReference type="PANTHER" id="PTHR47506">
    <property type="entry name" value="TRANSCRIPTIONAL REGULATORY PROTEIN"/>
    <property type="match status" value="1"/>
</dbReference>
<gene>
    <name evidence="6" type="ORF">GCM10023322_52010</name>
</gene>
<evidence type="ECO:0000256" key="3">
    <source>
        <dbReference type="ARBA" id="ARBA00023163"/>
    </source>
</evidence>
<organism evidence="6 7">
    <name type="scientific">Rugosimonospora acidiphila</name>
    <dbReference type="NCBI Taxonomy" id="556531"/>
    <lineage>
        <taxon>Bacteria</taxon>
        <taxon>Bacillati</taxon>
        <taxon>Actinomycetota</taxon>
        <taxon>Actinomycetes</taxon>
        <taxon>Micromonosporales</taxon>
        <taxon>Micromonosporaceae</taxon>
        <taxon>Rugosimonospora</taxon>
    </lineage>
</organism>
<keyword evidence="7" id="KW-1185">Reference proteome</keyword>
<evidence type="ECO:0000313" key="6">
    <source>
        <dbReference type="EMBL" id="GAA5192429.1"/>
    </source>
</evidence>
<evidence type="ECO:0000256" key="2">
    <source>
        <dbReference type="ARBA" id="ARBA00023125"/>
    </source>
</evidence>
<dbReference type="Pfam" id="PF16925">
    <property type="entry name" value="TetR_C_13"/>
    <property type="match status" value="1"/>
</dbReference>
<comment type="caution">
    <text evidence="6">The sequence shown here is derived from an EMBL/GenBank/DDBJ whole genome shotgun (WGS) entry which is preliminary data.</text>
</comment>
<reference evidence="7" key="1">
    <citation type="journal article" date="2019" name="Int. J. Syst. Evol. Microbiol.">
        <title>The Global Catalogue of Microorganisms (GCM) 10K type strain sequencing project: providing services to taxonomists for standard genome sequencing and annotation.</title>
        <authorList>
            <consortium name="The Broad Institute Genomics Platform"/>
            <consortium name="The Broad Institute Genome Sequencing Center for Infectious Disease"/>
            <person name="Wu L."/>
            <person name="Ma J."/>
        </authorList>
    </citation>
    <scope>NUCLEOTIDE SEQUENCE [LARGE SCALE GENOMIC DNA]</scope>
    <source>
        <strain evidence="7">JCM 18304</strain>
    </source>
</reference>
<keyword evidence="3" id="KW-0804">Transcription</keyword>
<feature type="domain" description="HTH tetR-type" evidence="5">
    <location>
        <begin position="18"/>
        <end position="78"/>
    </location>
</feature>
<keyword evidence="1" id="KW-0805">Transcription regulation</keyword>
<keyword evidence="2 4" id="KW-0238">DNA-binding</keyword>
<evidence type="ECO:0000256" key="4">
    <source>
        <dbReference type="PROSITE-ProRule" id="PRU00335"/>
    </source>
</evidence>
<dbReference type="PANTHER" id="PTHR47506:SF3">
    <property type="entry name" value="HTH-TYPE TRANSCRIPTIONAL REGULATOR LMRA"/>
    <property type="match status" value="1"/>
</dbReference>
<dbReference type="Pfam" id="PF00440">
    <property type="entry name" value="TetR_N"/>
    <property type="match status" value="1"/>
</dbReference>